<gene>
    <name evidence="1" type="ORF">GSI_03614</name>
</gene>
<keyword evidence="2" id="KW-1185">Reference proteome</keyword>
<organism evidence="1 2">
    <name type="scientific">Ganoderma sinense ZZ0214-1</name>
    <dbReference type="NCBI Taxonomy" id="1077348"/>
    <lineage>
        <taxon>Eukaryota</taxon>
        <taxon>Fungi</taxon>
        <taxon>Dikarya</taxon>
        <taxon>Basidiomycota</taxon>
        <taxon>Agaricomycotina</taxon>
        <taxon>Agaricomycetes</taxon>
        <taxon>Polyporales</taxon>
        <taxon>Polyporaceae</taxon>
        <taxon>Ganoderma</taxon>
    </lineage>
</organism>
<sequence>MESRLQESGYPRIVTESDSRSRFVVNNSSDNPAVGGDSKSPKLMLISSDRTFYYVQHSQILAVTNNAFAGLLLDNASSITLPEPSSVLDLLIHLVYDISCIRLAPSLATSEATLNALIKYGILPRLHAVPGKPLYELLLFHAPHHPIAAYALAAHYGLEDAAVAISEHLLAYDVSRLSDALVVQMGPVYFRRLLVMHQARLSALKGIVLRPPGQHPPMPTCGGGGPAAGASELGEAWAFAVAQLVWDASPGKPDCLCPGIRIRAYLTYTLAAPSHMFVSAPAGMSTDALRRAFESAGAACGRCEACRAALQRRIGEVCDAWAAVKRTI</sequence>
<dbReference type="Proteomes" id="UP000230002">
    <property type="component" value="Unassembled WGS sequence"/>
</dbReference>
<dbReference type="OrthoDB" id="3265815at2759"/>
<evidence type="ECO:0000313" key="1">
    <source>
        <dbReference type="EMBL" id="PIL33908.1"/>
    </source>
</evidence>
<dbReference type="STRING" id="1077348.A0A2G8SK27"/>
<accession>A0A2G8SK27</accession>
<evidence type="ECO:0008006" key="3">
    <source>
        <dbReference type="Google" id="ProtNLM"/>
    </source>
</evidence>
<name>A0A2G8SK27_9APHY</name>
<proteinExistence type="predicted"/>
<dbReference type="EMBL" id="AYKW01000006">
    <property type="protein sequence ID" value="PIL33908.1"/>
    <property type="molecule type" value="Genomic_DNA"/>
</dbReference>
<reference evidence="1 2" key="1">
    <citation type="journal article" date="2015" name="Sci. Rep.">
        <title>Chromosome-level genome map provides insights into diverse defense mechanisms in the medicinal fungus Ganoderma sinense.</title>
        <authorList>
            <person name="Zhu Y."/>
            <person name="Xu J."/>
            <person name="Sun C."/>
            <person name="Zhou S."/>
            <person name="Xu H."/>
            <person name="Nelson D.R."/>
            <person name="Qian J."/>
            <person name="Song J."/>
            <person name="Luo H."/>
            <person name="Xiang L."/>
            <person name="Li Y."/>
            <person name="Xu Z."/>
            <person name="Ji A."/>
            <person name="Wang L."/>
            <person name="Lu S."/>
            <person name="Hayward A."/>
            <person name="Sun W."/>
            <person name="Li X."/>
            <person name="Schwartz D.C."/>
            <person name="Wang Y."/>
            <person name="Chen S."/>
        </authorList>
    </citation>
    <scope>NUCLEOTIDE SEQUENCE [LARGE SCALE GENOMIC DNA]</scope>
    <source>
        <strain evidence="1 2">ZZ0214-1</strain>
    </source>
</reference>
<evidence type="ECO:0000313" key="2">
    <source>
        <dbReference type="Proteomes" id="UP000230002"/>
    </source>
</evidence>
<protein>
    <recommendedName>
        <fullName evidence="3">BTB domain-containing protein</fullName>
    </recommendedName>
</protein>
<dbReference type="AlphaFoldDB" id="A0A2G8SK27"/>
<comment type="caution">
    <text evidence="1">The sequence shown here is derived from an EMBL/GenBank/DDBJ whole genome shotgun (WGS) entry which is preliminary data.</text>
</comment>